<dbReference type="PANTHER" id="PTHR30330:SF3">
    <property type="entry name" value="TRANSCRIPTIONAL REGULATOR, LRP FAMILY"/>
    <property type="match status" value="1"/>
</dbReference>
<reference evidence="9 12" key="2">
    <citation type="submission" date="2016-11" db="EMBL/GenBank/DDBJ databases">
        <title>Genomic analysis of Caldithrix abyssi and proposal of a novel bacterial phylum Caldithrichaeota.</title>
        <authorList>
            <person name="Kublanov I."/>
            <person name="Sigalova O."/>
            <person name="Gavrilov S."/>
            <person name="Lebedinsky A."/>
            <person name="Ivanova N."/>
            <person name="Daum C."/>
            <person name="Reddy T."/>
            <person name="Klenk H.P."/>
            <person name="Goker M."/>
            <person name="Reva O."/>
            <person name="Miroshnichenko M."/>
            <person name="Kyprides N."/>
            <person name="Woyke T."/>
            <person name="Gelfand M."/>
        </authorList>
    </citation>
    <scope>NUCLEOTIDE SEQUENCE [LARGE SCALE GENOMIC DNA]</scope>
    <source>
        <strain evidence="9 12">LF13</strain>
    </source>
</reference>
<feature type="transmembrane region" description="Helical" evidence="8">
    <location>
        <begin position="224"/>
        <end position="247"/>
    </location>
</feature>
<keyword evidence="8" id="KW-0769">Symport</keyword>
<feature type="transmembrane region" description="Helical" evidence="8">
    <location>
        <begin position="395"/>
        <end position="419"/>
    </location>
</feature>
<organism evidence="10 11">
    <name type="scientific">Caldithrix abyssi DSM 13497</name>
    <dbReference type="NCBI Taxonomy" id="880073"/>
    <lineage>
        <taxon>Bacteria</taxon>
        <taxon>Pseudomonadati</taxon>
        <taxon>Calditrichota</taxon>
        <taxon>Calditrichia</taxon>
        <taxon>Calditrichales</taxon>
        <taxon>Calditrichaceae</taxon>
        <taxon>Caldithrix</taxon>
    </lineage>
</organism>
<feature type="transmembrane region" description="Helical" evidence="8">
    <location>
        <begin position="20"/>
        <end position="41"/>
    </location>
</feature>
<evidence type="ECO:0000256" key="6">
    <source>
        <dbReference type="ARBA" id="ARBA00022989"/>
    </source>
</evidence>
<dbReference type="RefSeq" id="WP_006927008.1">
    <property type="nucleotide sequence ID" value="NZ_CM001402.1"/>
</dbReference>
<dbReference type="Proteomes" id="UP000004671">
    <property type="component" value="Chromosome"/>
</dbReference>
<feature type="transmembrane region" description="Helical" evidence="8">
    <location>
        <begin position="154"/>
        <end position="173"/>
    </location>
</feature>
<feature type="transmembrane region" description="Helical" evidence="8">
    <location>
        <begin position="468"/>
        <end position="488"/>
    </location>
</feature>
<feature type="transmembrane region" description="Helical" evidence="8">
    <location>
        <begin position="319"/>
        <end position="341"/>
    </location>
</feature>
<dbReference type="GO" id="GO:0005886">
    <property type="term" value="C:plasma membrane"/>
    <property type="evidence" value="ECO:0007669"/>
    <property type="project" value="UniProtKB-SubCell"/>
</dbReference>
<keyword evidence="4 8" id="KW-1003">Cell membrane</keyword>
<evidence type="ECO:0000256" key="2">
    <source>
        <dbReference type="ARBA" id="ARBA00009261"/>
    </source>
</evidence>
<keyword evidence="5 8" id="KW-0812">Transmembrane</keyword>
<dbReference type="GO" id="GO:0005283">
    <property type="term" value="F:amino acid:sodium symporter activity"/>
    <property type="evidence" value="ECO:0007669"/>
    <property type="project" value="InterPro"/>
</dbReference>
<comment type="similarity">
    <text evidence="2 8">Belongs to the alanine or glycine:cation symporter (AGCS) (TC 2.A.25) family.</text>
</comment>
<evidence type="ECO:0000313" key="9">
    <source>
        <dbReference type="EMBL" id="APF20005.1"/>
    </source>
</evidence>
<dbReference type="NCBIfam" id="TIGR00835">
    <property type="entry name" value="agcS"/>
    <property type="match status" value="1"/>
</dbReference>
<reference evidence="10 11" key="1">
    <citation type="submission" date="2011-09" db="EMBL/GenBank/DDBJ databases">
        <title>The permanent draft genome of Caldithrix abyssi DSM 13497.</title>
        <authorList>
            <consortium name="US DOE Joint Genome Institute (JGI-PGF)"/>
            <person name="Lucas S."/>
            <person name="Han J."/>
            <person name="Lapidus A."/>
            <person name="Bruce D."/>
            <person name="Goodwin L."/>
            <person name="Pitluck S."/>
            <person name="Peters L."/>
            <person name="Kyrpides N."/>
            <person name="Mavromatis K."/>
            <person name="Ivanova N."/>
            <person name="Mikhailova N."/>
            <person name="Chertkov O."/>
            <person name="Detter J.C."/>
            <person name="Tapia R."/>
            <person name="Han C."/>
            <person name="Land M."/>
            <person name="Hauser L."/>
            <person name="Markowitz V."/>
            <person name="Cheng J.-F."/>
            <person name="Hugenholtz P."/>
            <person name="Woyke T."/>
            <person name="Wu D."/>
            <person name="Spring S."/>
            <person name="Brambilla E."/>
            <person name="Klenk H.-P."/>
            <person name="Eisen J.A."/>
        </authorList>
    </citation>
    <scope>NUCLEOTIDE SEQUENCE [LARGE SCALE GENOMIC DNA]</scope>
    <source>
        <strain evidence="10 11">DSM 13497</strain>
    </source>
</reference>
<keyword evidence="3 8" id="KW-0813">Transport</keyword>
<dbReference type="InterPro" id="IPR001463">
    <property type="entry name" value="Na/Ala_symport"/>
</dbReference>
<dbReference type="PRINTS" id="PR00175">
    <property type="entry name" value="NAALASMPORT"/>
</dbReference>
<evidence type="ECO:0000256" key="4">
    <source>
        <dbReference type="ARBA" id="ARBA00022475"/>
    </source>
</evidence>
<keyword evidence="6 8" id="KW-1133">Transmembrane helix</keyword>
<dbReference type="HOGENOM" id="CLU_024867_1_2_0"/>
<protein>
    <submittedName>
        <fullName evidence="9">Alanine or glycine:cation symporter, AGCS family</fullName>
    </submittedName>
    <submittedName>
        <fullName evidence="10">Amino acid carrier protein</fullName>
    </submittedName>
</protein>
<dbReference type="PANTHER" id="PTHR30330">
    <property type="entry name" value="AGSS FAMILY TRANSPORTER, SODIUM-ALANINE"/>
    <property type="match status" value="1"/>
</dbReference>
<dbReference type="EMBL" id="CP018099">
    <property type="protein sequence ID" value="APF20005.1"/>
    <property type="molecule type" value="Genomic_DNA"/>
</dbReference>
<sequence length="500" mass="52679">MEWMEKLLSLSFQVRDFMWGNWMVALLVITGIVLTVVTRMIQIRRLGNALKLVFLGARGKDYSKEDEGDISPFAALMTALAATVGNGNIAGVATAIATGGPGAPVWMWISGFFGMATKYAEGFLGVKFRKVAEDGTMAGGPMYYIRYGLKEGRFSKFLAALFAVCGAFAALFGTGNMAQSNSMALAFKSQFGVPPLLSGAILTIMVGLVVIGGIKRIGAVAERLVPTMIAFYFLGAITVILVNVAHILEAFEIIFASAFTGKALGGALIGTSVQKAISLGVSRGVLSNESGLGSAAIAQSASKSSDPAKNGLIAMTGTFIDTIVVNTMTTLTIVLSGMWMLTPAVGVDLNGANVNLQNLSPQVVDFASQVGYNLQNGGLSSTALTSAAFNTVLPFGIGGTIIAIASFLFGYTTLIGWAYYGEQCLEYIAGVKIKKPYRLIYISLLFIGANLQGQYLDIVWNVGDTANALMAFPNLIGLLFLAGVVAKITSDSFSGGKRIY</sequence>
<dbReference type="KEGG" id="caby:Cabys_3257"/>
<evidence type="ECO:0000256" key="8">
    <source>
        <dbReference type="RuleBase" id="RU363064"/>
    </source>
</evidence>
<evidence type="ECO:0000256" key="1">
    <source>
        <dbReference type="ARBA" id="ARBA00004651"/>
    </source>
</evidence>
<dbReference type="eggNOG" id="COG1115">
    <property type="taxonomic scope" value="Bacteria"/>
</dbReference>
<evidence type="ECO:0000313" key="10">
    <source>
        <dbReference type="EMBL" id="EHO40088.1"/>
    </source>
</evidence>
<feature type="transmembrane region" description="Helical" evidence="8">
    <location>
        <begin position="439"/>
        <end position="456"/>
    </location>
</feature>
<dbReference type="EMBL" id="CM001402">
    <property type="protein sequence ID" value="EHO40088.1"/>
    <property type="molecule type" value="Genomic_DNA"/>
</dbReference>
<dbReference type="PaxDb" id="880073-Calab_0443"/>
<accession>H1XQZ4</accession>
<dbReference type="AlphaFoldDB" id="H1XQZ4"/>
<dbReference type="Pfam" id="PF01235">
    <property type="entry name" value="Na_Ala_symp"/>
    <property type="match status" value="1"/>
</dbReference>
<evidence type="ECO:0000313" key="11">
    <source>
        <dbReference type="Proteomes" id="UP000004671"/>
    </source>
</evidence>
<evidence type="ECO:0000256" key="5">
    <source>
        <dbReference type="ARBA" id="ARBA00022692"/>
    </source>
</evidence>
<name>H1XQZ4_CALAY</name>
<evidence type="ECO:0000313" key="12">
    <source>
        <dbReference type="Proteomes" id="UP000183868"/>
    </source>
</evidence>
<evidence type="ECO:0000256" key="3">
    <source>
        <dbReference type="ARBA" id="ARBA00022448"/>
    </source>
</evidence>
<keyword evidence="11" id="KW-1185">Reference proteome</keyword>
<gene>
    <name evidence="9" type="ORF">Cabys_3257</name>
    <name evidence="10" type="ORF">Calab_0443</name>
</gene>
<feature type="transmembrane region" description="Helical" evidence="8">
    <location>
        <begin position="253"/>
        <end position="273"/>
    </location>
</feature>
<keyword evidence="7 8" id="KW-0472">Membrane</keyword>
<feature type="transmembrane region" description="Helical" evidence="8">
    <location>
        <begin position="193"/>
        <end position="212"/>
    </location>
</feature>
<evidence type="ECO:0000256" key="7">
    <source>
        <dbReference type="ARBA" id="ARBA00023136"/>
    </source>
</evidence>
<dbReference type="Proteomes" id="UP000183868">
    <property type="component" value="Chromosome"/>
</dbReference>
<dbReference type="STRING" id="880073.Cabys_3257"/>
<comment type="subcellular location">
    <subcellularLocation>
        <location evidence="1 8">Cell membrane</location>
        <topology evidence="1 8">Multi-pass membrane protein</topology>
    </subcellularLocation>
</comment>
<proteinExistence type="inferred from homology"/>
<dbReference type="FunCoup" id="H1XQZ4">
    <property type="interactions" value="150"/>
</dbReference>